<evidence type="ECO:0000256" key="1">
    <source>
        <dbReference type="SAM" id="MobiDB-lite"/>
    </source>
</evidence>
<dbReference type="InterPro" id="IPR007109">
    <property type="entry name" value="Brix"/>
</dbReference>
<feature type="compositionally biased region" description="Basic and acidic residues" evidence="1">
    <location>
        <begin position="122"/>
        <end position="137"/>
    </location>
</feature>
<evidence type="ECO:0000313" key="3">
    <source>
        <dbReference type="EMBL" id="KHJ86360.1"/>
    </source>
</evidence>
<feature type="region of interest" description="Disordered" evidence="1">
    <location>
        <begin position="94"/>
        <end position="137"/>
    </location>
</feature>
<dbReference type="GO" id="GO:0019843">
    <property type="term" value="F:rRNA binding"/>
    <property type="evidence" value="ECO:0007669"/>
    <property type="project" value="InterPro"/>
</dbReference>
<accession>A0A0B1ST16</accession>
<name>A0A0B1ST16_OESDE</name>
<keyword evidence="4" id="KW-1185">Reference proteome</keyword>
<protein>
    <recommendedName>
        <fullName evidence="2">Brix domain-containing protein</fullName>
    </recommendedName>
</protein>
<organism evidence="3 4">
    <name type="scientific">Oesophagostomum dentatum</name>
    <name type="common">Nodular worm</name>
    <dbReference type="NCBI Taxonomy" id="61180"/>
    <lineage>
        <taxon>Eukaryota</taxon>
        <taxon>Metazoa</taxon>
        <taxon>Ecdysozoa</taxon>
        <taxon>Nematoda</taxon>
        <taxon>Chromadorea</taxon>
        <taxon>Rhabditida</taxon>
        <taxon>Rhabditina</taxon>
        <taxon>Rhabditomorpha</taxon>
        <taxon>Strongyloidea</taxon>
        <taxon>Strongylidae</taxon>
        <taxon>Oesophagostomum</taxon>
    </lineage>
</organism>
<proteinExistence type="predicted"/>
<dbReference type="EMBL" id="KN560668">
    <property type="protein sequence ID" value="KHJ86360.1"/>
    <property type="molecule type" value="Genomic_DNA"/>
</dbReference>
<sequence>MKEKSKKLYFRKVSVSKVVLLMEIGPRLKLELLKVQDGIDDGEVLYHRLIHKSGPELEKLKKEAPTKKKLKKRIEQENEHRVIHRLEKAQEAARREEEELKAFKEKAARKQAAATGQTEDIENTKEKDREIAMNRER</sequence>
<dbReference type="Proteomes" id="UP000053660">
    <property type="component" value="Unassembled WGS sequence"/>
</dbReference>
<dbReference type="GO" id="GO:0006364">
    <property type="term" value="P:rRNA processing"/>
    <property type="evidence" value="ECO:0007669"/>
    <property type="project" value="InterPro"/>
</dbReference>
<dbReference type="AlphaFoldDB" id="A0A0B1ST16"/>
<feature type="domain" description="Brix" evidence="2">
    <location>
        <begin position="1"/>
        <end position="41"/>
    </location>
</feature>
<evidence type="ECO:0000313" key="4">
    <source>
        <dbReference type="Proteomes" id="UP000053660"/>
    </source>
</evidence>
<reference evidence="3 4" key="1">
    <citation type="submission" date="2014-03" db="EMBL/GenBank/DDBJ databases">
        <title>Draft genome of the hookworm Oesophagostomum dentatum.</title>
        <authorList>
            <person name="Mitreva M."/>
        </authorList>
    </citation>
    <scope>NUCLEOTIDE SEQUENCE [LARGE SCALE GENOMIC DNA]</scope>
    <source>
        <strain evidence="3 4">OD-Hann</strain>
    </source>
</reference>
<feature type="compositionally biased region" description="Basic and acidic residues" evidence="1">
    <location>
        <begin position="94"/>
        <end position="108"/>
    </location>
</feature>
<dbReference type="OrthoDB" id="10261452at2759"/>
<evidence type="ECO:0000259" key="2">
    <source>
        <dbReference type="PROSITE" id="PS50833"/>
    </source>
</evidence>
<dbReference type="PROSITE" id="PS50833">
    <property type="entry name" value="BRIX"/>
    <property type="match status" value="1"/>
</dbReference>
<gene>
    <name evidence="3" type="ORF">OESDEN_13894</name>
</gene>